<organism evidence="2 3">
    <name type="scientific">Ophiocordyceps polyrhachis-furcata BCC 54312</name>
    <dbReference type="NCBI Taxonomy" id="1330021"/>
    <lineage>
        <taxon>Eukaryota</taxon>
        <taxon>Fungi</taxon>
        <taxon>Dikarya</taxon>
        <taxon>Ascomycota</taxon>
        <taxon>Pezizomycotina</taxon>
        <taxon>Sordariomycetes</taxon>
        <taxon>Hypocreomycetidae</taxon>
        <taxon>Hypocreales</taxon>
        <taxon>Ophiocordycipitaceae</taxon>
        <taxon>Ophiocordyceps</taxon>
    </lineage>
</organism>
<feature type="compositionally biased region" description="Basic and acidic residues" evidence="1">
    <location>
        <begin position="98"/>
        <end position="107"/>
    </location>
</feature>
<comment type="caution">
    <text evidence="2">The sequence shown here is derived from an EMBL/GenBank/DDBJ whole genome shotgun (WGS) entry which is preliminary data.</text>
</comment>
<evidence type="ECO:0000313" key="2">
    <source>
        <dbReference type="EMBL" id="RCI16634.1"/>
    </source>
</evidence>
<dbReference type="Proteomes" id="UP000253664">
    <property type="component" value="Unassembled WGS sequence"/>
</dbReference>
<name>A0A367LQ97_9HYPO</name>
<dbReference type="AlphaFoldDB" id="A0A367LQ97"/>
<gene>
    <name evidence="2" type="ORF">L249_3337</name>
</gene>
<feature type="region of interest" description="Disordered" evidence="1">
    <location>
        <begin position="98"/>
        <end position="127"/>
    </location>
</feature>
<reference evidence="2 3" key="1">
    <citation type="journal article" date="2015" name="BMC Genomics">
        <title>Insights from the genome of Ophiocordyceps polyrhachis-furcata to pathogenicity and host specificity in insect fungi.</title>
        <authorList>
            <person name="Wichadakul D."/>
            <person name="Kobmoo N."/>
            <person name="Ingsriswang S."/>
            <person name="Tangphatsornruang S."/>
            <person name="Chantasingh D."/>
            <person name="Luangsa-ard J.J."/>
            <person name="Eurwilaichitr L."/>
        </authorList>
    </citation>
    <scope>NUCLEOTIDE SEQUENCE [LARGE SCALE GENOMIC DNA]</scope>
    <source>
        <strain evidence="2 3">BCC 54312</strain>
    </source>
</reference>
<evidence type="ECO:0000313" key="3">
    <source>
        <dbReference type="Proteomes" id="UP000253664"/>
    </source>
</evidence>
<dbReference type="EMBL" id="LKCN02000001">
    <property type="protein sequence ID" value="RCI16634.1"/>
    <property type="molecule type" value="Genomic_DNA"/>
</dbReference>
<feature type="region of interest" description="Disordered" evidence="1">
    <location>
        <begin position="1"/>
        <end position="27"/>
    </location>
</feature>
<evidence type="ECO:0000256" key="1">
    <source>
        <dbReference type="SAM" id="MobiDB-lite"/>
    </source>
</evidence>
<protein>
    <submittedName>
        <fullName evidence="2">Uncharacterized protein</fullName>
    </submittedName>
</protein>
<proteinExistence type="predicted"/>
<accession>A0A367LQ97</accession>
<keyword evidence="3" id="KW-1185">Reference proteome</keyword>
<sequence length="241" mass="27195">MAASLEQAEPTGRTASTSRSVFMMGDGRKRKTREVEVVLGRAKAAPTRHDQRLEASHVLYFIFSFPTRKQGVAVKDGRTGLATAEFLTTGWDSSKTERRRWIDSKEGKKSRKERGREEEDEDDDEGEKGYEPIIIVGLTCRQIISVTVRSSGRVVDVDVAWDIYLCMKSWGLWWSMEVWFVERTRYARGGETVRQHGATAGLALPALELLFESIAETFERACFSRQGGGYEGWVGSLHVCF</sequence>